<feature type="DNA-binding region" description="OmpR/PhoB-type" evidence="3">
    <location>
        <begin position="14"/>
        <end position="112"/>
    </location>
</feature>
<dbReference type="SUPFAM" id="SSF48452">
    <property type="entry name" value="TPR-like"/>
    <property type="match status" value="1"/>
</dbReference>
<dbReference type="Gene3D" id="3.40.50.10610">
    <property type="entry name" value="ABC-type transport auxiliary lipoprotein component"/>
    <property type="match status" value="1"/>
</dbReference>
<keyword evidence="8" id="KW-1185">Reference proteome</keyword>
<protein>
    <submittedName>
        <fullName evidence="7">Tetratricopeptide repeat protein</fullName>
    </submittedName>
</protein>
<reference evidence="7 8" key="1">
    <citation type="submission" date="2019-08" db="EMBL/GenBank/DDBJ databases">
        <authorList>
            <person name="Karlyshev A.V."/>
        </authorList>
    </citation>
    <scope>NUCLEOTIDE SEQUENCE [LARGE SCALE GENOMIC DNA]</scope>
    <source>
        <strain evidence="7 8">Alg18-2.2</strain>
    </source>
</reference>
<dbReference type="OrthoDB" id="1971692at2"/>
<proteinExistence type="predicted"/>
<dbReference type="PANTHER" id="PTHR12558">
    <property type="entry name" value="CELL DIVISION CYCLE 16,23,27"/>
    <property type="match status" value="1"/>
</dbReference>
<dbReference type="GO" id="GO:0006355">
    <property type="term" value="P:regulation of DNA-templated transcription"/>
    <property type="evidence" value="ECO:0007669"/>
    <property type="project" value="InterPro"/>
</dbReference>
<keyword evidence="2" id="KW-0802">TPR repeat</keyword>
<dbReference type="PROSITE" id="PS51755">
    <property type="entry name" value="OMPR_PHOB"/>
    <property type="match status" value="1"/>
</dbReference>
<dbReference type="SUPFAM" id="SSF46894">
    <property type="entry name" value="C-terminal effector domain of the bipartite response regulators"/>
    <property type="match status" value="1"/>
</dbReference>
<dbReference type="PROSITE" id="PS50293">
    <property type="entry name" value="TPR_REGION"/>
    <property type="match status" value="1"/>
</dbReference>
<comment type="caution">
    <text evidence="7">The sequence shown here is derived from an EMBL/GenBank/DDBJ whole genome shotgun (WGS) entry which is preliminary data.</text>
</comment>
<evidence type="ECO:0000256" key="5">
    <source>
        <dbReference type="SAM" id="Phobius"/>
    </source>
</evidence>
<evidence type="ECO:0000313" key="7">
    <source>
        <dbReference type="EMBL" id="TXK65634.1"/>
    </source>
</evidence>
<evidence type="ECO:0000256" key="1">
    <source>
        <dbReference type="ARBA" id="ARBA00023125"/>
    </source>
</evidence>
<dbReference type="InterPro" id="IPR001867">
    <property type="entry name" value="OmpR/PhoB-type_DNA-bd"/>
</dbReference>
<name>A0A5C8KUM5_9GAMM</name>
<evidence type="ECO:0000259" key="6">
    <source>
        <dbReference type="PROSITE" id="PS51755"/>
    </source>
</evidence>
<dbReference type="GO" id="GO:0003677">
    <property type="term" value="F:DNA binding"/>
    <property type="evidence" value="ECO:0007669"/>
    <property type="project" value="UniProtKB-UniRule"/>
</dbReference>
<dbReference type="InterPro" id="IPR036388">
    <property type="entry name" value="WH-like_DNA-bd_sf"/>
</dbReference>
<dbReference type="Pfam" id="PF00486">
    <property type="entry name" value="Trans_reg_C"/>
    <property type="match status" value="1"/>
</dbReference>
<dbReference type="GO" id="GO:0000160">
    <property type="term" value="P:phosphorelay signal transduction system"/>
    <property type="evidence" value="ECO:0007669"/>
    <property type="project" value="InterPro"/>
</dbReference>
<dbReference type="CDD" id="cd00383">
    <property type="entry name" value="trans_reg_C"/>
    <property type="match status" value="1"/>
</dbReference>
<feature type="repeat" description="TPR" evidence="2">
    <location>
        <begin position="460"/>
        <end position="493"/>
    </location>
</feature>
<evidence type="ECO:0000256" key="4">
    <source>
        <dbReference type="SAM" id="MobiDB-lite"/>
    </source>
</evidence>
<dbReference type="SMART" id="SM00862">
    <property type="entry name" value="Trans_reg_C"/>
    <property type="match status" value="1"/>
</dbReference>
<dbReference type="PROSITE" id="PS50005">
    <property type="entry name" value="TPR"/>
    <property type="match status" value="3"/>
</dbReference>
<dbReference type="PANTHER" id="PTHR12558:SF13">
    <property type="entry name" value="CELL DIVISION CYCLE PROTEIN 27 HOMOLOG"/>
    <property type="match status" value="1"/>
</dbReference>
<evidence type="ECO:0000313" key="8">
    <source>
        <dbReference type="Proteomes" id="UP000321248"/>
    </source>
</evidence>
<feature type="domain" description="OmpR/PhoB-type" evidence="6">
    <location>
        <begin position="14"/>
        <end position="112"/>
    </location>
</feature>
<feature type="region of interest" description="Disordered" evidence="4">
    <location>
        <begin position="121"/>
        <end position="157"/>
    </location>
</feature>
<dbReference type="RefSeq" id="WP_147890306.1">
    <property type="nucleotide sequence ID" value="NZ_VRTS01000001.1"/>
</dbReference>
<dbReference type="AlphaFoldDB" id="A0A5C8KUM5"/>
<dbReference type="SMART" id="SM00028">
    <property type="entry name" value="TPR"/>
    <property type="match status" value="6"/>
</dbReference>
<dbReference type="Proteomes" id="UP000321248">
    <property type="component" value="Unassembled WGS sequence"/>
</dbReference>
<feature type="compositionally biased region" description="Low complexity" evidence="4">
    <location>
        <begin position="121"/>
        <end position="146"/>
    </location>
</feature>
<keyword evidence="5" id="KW-0812">Transmembrane</keyword>
<feature type="repeat" description="TPR" evidence="2">
    <location>
        <begin position="561"/>
        <end position="594"/>
    </location>
</feature>
<dbReference type="EMBL" id="VRTS01000001">
    <property type="protein sequence ID" value="TXK65634.1"/>
    <property type="molecule type" value="Genomic_DNA"/>
</dbReference>
<sequence length="728" mass="77820">MKRDSPPPHEGDPPGLYRFDDIEVDVAGHTLVRDGQPRALEPKAFAVLLMLLARPGELLGRDELMDGVWGHRHVTPGVLTRAIAQLRAALGDDPHDPRYIQTQHSVGYRFIGSLQAEQAGAAEAGDATAPADDVPADAPAAAAAPPEAAPAPPFRDRRAPVAAPGRWRGWLGGAMLLCIIALALWLWRLPPTGPPAGQAPPVASIAVLPFTNLGQDRDDDYFAEGLAVEMHDALAGVDGLVVAARMSPALAARGDMDVKAIGERLGVATVLDATVRRDGARLRINARLADCSSGYTLWSRSYDRELTDVFATQSEIAEEVVTALLGVIPETRTQLSRRLSPTTNFAAFDAYLRGLQQLRISAGSGNVDTAVGYFNRALAEDGDFARAQAGICRSELLRFTSLRSADAFQAARTACRRAQEMSPDSGEVHLALGDLHLAQAEYAEATTHFMRAQDDPAHEPSAYVGMARVHAAQGHHEQALPYFQRALAMRPGSVAIHGWLGYEQFLAGDVPGAIASYQEALRLDPGDAGMWSSLGGLHLLAGNEEDAMHAFEQSIRIRPTGAVLSNYGALKMQSGDFADAATLFRRALELEPGDFLIWGHLGDALLAEPATRAQAREPYSQAAQMARRYLEINPDDAKALAALGWYTANLDDHAQARALVRQSEARAGMDGSIALVNAQTLSVVGSGEEVQARIALAREAGIADTMIASNAFLKHAAEGEPTGHPPAR</sequence>
<keyword evidence="5" id="KW-1133">Transmembrane helix</keyword>
<evidence type="ECO:0000256" key="3">
    <source>
        <dbReference type="PROSITE-ProRule" id="PRU01091"/>
    </source>
</evidence>
<feature type="repeat" description="TPR" evidence="2">
    <location>
        <begin position="494"/>
        <end position="527"/>
    </location>
</feature>
<organism evidence="7 8">
    <name type="scientific">Alkalisalibacterium limincola</name>
    <dbReference type="NCBI Taxonomy" id="2699169"/>
    <lineage>
        <taxon>Bacteria</taxon>
        <taxon>Pseudomonadati</taxon>
        <taxon>Pseudomonadota</taxon>
        <taxon>Gammaproteobacteria</taxon>
        <taxon>Lysobacterales</taxon>
        <taxon>Lysobacteraceae</taxon>
        <taxon>Alkalisalibacterium</taxon>
    </lineage>
</organism>
<keyword evidence="5" id="KW-0472">Membrane</keyword>
<dbReference type="Gene3D" id="1.10.10.10">
    <property type="entry name" value="Winged helix-like DNA-binding domain superfamily/Winged helix DNA-binding domain"/>
    <property type="match status" value="1"/>
</dbReference>
<dbReference type="Gene3D" id="1.25.40.10">
    <property type="entry name" value="Tetratricopeptide repeat domain"/>
    <property type="match status" value="2"/>
</dbReference>
<dbReference type="InterPro" id="IPR011990">
    <property type="entry name" value="TPR-like_helical_dom_sf"/>
</dbReference>
<gene>
    <name evidence="7" type="ORF">FU658_00420</name>
</gene>
<dbReference type="Pfam" id="PF13432">
    <property type="entry name" value="TPR_16"/>
    <property type="match status" value="3"/>
</dbReference>
<accession>A0A5C8KUM5</accession>
<keyword evidence="1 3" id="KW-0238">DNA-binding</keyword>
<dbReference type="InterPro" id="IPR019734">
    <property type="entry name" value="TPR_rpt"/>
</dbReference>
<evidence type="ECO:0000256" key="2">
    <source>
        <dbReference type="PROSITE-ProRule" id="PRU00339"/>
    </source>
</evidence>
<feature type="transmembrane region" description="Helical" evidence="5">
    <location>
        <begin position="167"/>
        <end position="187"/>
    </location>
</feature>
<dbReference type="InterPro" id="IPR016032">
    <property type="entry name" value="Sig_transdc_resp-reg_C-effctor"/>
</dbReference>